<evidence type="ECO:0008006" key="3">
    <source>
        <dbReference type="Google" id="ProtNLM"/>
    </source>
</evidence>
<sequence>MVKNEILDIVDTTLFLGRTLDAKLRWKHHITRLAIRLSSAAYAVKRIRRLTDENTAGLIYFSFLHSLITHKILLWGHAADVNTVFILEKQAVRAIYDLRPMASLREKFKEIISQL</sequence>
<gene>
    <name evidence="1" type="ORF">EVAR_2292_1</name>
</gene>
<dbReference type="Proteomes" id="UP000299102">
    <property type="component" value="Unassembled WGS sequence"/>
</dbReference>
<comment type="caution">
    <text evidence="1">The sequence shown here is derived from an EMBL/GenBank/DDBJ whole genome shotgun (WGS) entry which is preliminary data.</text>
</comment>
<evidence type="ECO:0000313" key="1">
    <source>
        <dbReference type="EMBL" id="GBP01012.1"/>
    </source>
</evidence>
<organism evidence="1 2">
    <name type="scientific">Eumeta variegata</name>
    <name type="common">Bagworm moth</name>
    <name type="synonym">Eumeta japonica</name>
    <dbReference type="NCBI Taxonomy" id="151549"/>
    <lineage>
        <taxon>Eukaryota</taxon>
        <taxon>Metazoa</taxon>
        <taxon>Ecdysozoa</taxon>
        <taxon>Arthropoda</taxon>
        <taxon>Hexapoda</taxon>
        <taxon>Insecta</taxon>
        <taxon>Pterygota</taxon>
        <taxon>Neoptera</taxon>
        <taxon>Endopterygota</taxon>
        <taxon>Lepidoptera</taxon>
        <taxon>Glossata</taxon>
        <taxon>Ditrysia</taxon>
        <taxon>Tineoidea</taxon>
        <taxon>Psychidae</taxon>
        <taxon>Oiketicinae</taxon>
        <taxon>Eumeta</taxon>
    </lineage>
</organism>
<proteinExistence type="predicted"/>
<name>A0A4C1SFW1_EUMVA</name>
<dbReference type="AlphaFoldDB" id="A0A4C1SFW1"/>
<keyword evidence="2" id="KW-1185">Reference proteome</keyword>
<accession>A0A4C1SFW1</accession>
<dbReference type="EMBL" id="BGZK01000007">
    <property type="protein sequence ID" value="GBP01012.1"/>
    <property type="molecule type" value="Genomic_DNA"/>
</dbReference>
<dbReference type="OrthoDB" id="414730at2759"/>
<protein>
    <recommendedName>
        <fullName evidence="3">RNA-directed DNA polymerase from transposon BS</fullName>
    </recommendedName>
</protein>
<reference evidence="1 2" key="1">
    <citation type="journal article" date="2019" name="Commun. Biol.">
        <title>The bagworm genome reveals a unique fibroin gene that provides high tensile strength.</title>
        <authorList>
            <person name="Kono N."/>
            <person name="Nakamura H."/>
            <person name="Ohtoshi R."/>
            <person name="Tomita M."/>
            <person name="Numata K."/>
            <person name="Arakawa K."/>
        </authorList>
    </citation>
    <scope>NUCLEOTIDE SEQUENCE [LARGE SCALE GENOMIC DNA]</scope>
</reference>
<evidence type="ECO:0000313" key="2">
    <source>
        <dbReference type="Proteomes" id="UP000299102"/>
    </source>
</evidence>